<dbReference type="Proteomes" id="UP001234297">
    <property type="component" value="Chromosome 2"/>
</dbReference>
<keyword evidence="2" id="KW-1185">Reference proteome</keyword>
<reference evidence="1 2" key="1">
    <citation type="journal article" date="2022" name="Hortic Res">
        <title>A haplotype resolved chromosomal level avocado genome allows analysis of novel avocado genes.</title>
        <authorList>
            <person name="Nath O."/>
            <person name="Fletcher S.J."/>
            <person name="Hayward A."/>
            <person name="Shaw L.M."/>
            <person name="Masouleh A.K."/>
            <person name="Furtado A."/>
            <person name="Henry R.J."/>
            <person name="Mitter N."/>
        </authorList>
    </citation>
    <scope>NUCLEOTIDE SEQUENCE [LARGE SCALE GENOMIC DNA]</scope>
    <source>
        <strain evidence="2">cv. Hass</strain>
    </source>
</reference>
<name>A0ACC2MCE7_PERAE</name>
<organism evidence="1 2">
    <name type="scientific">Persea americana</name>
    <name type="common">Avocado</name>
    <dbReference type="NCBI Taxonomy" id="3435"/>
    <lineage>
        <taxon>Eukaryota</taxon>
        <taxon>Viridiplantae</taxon>
        <taxon>Streptophyta</taxon>
        <taxon>Embryophyta</taxon>
        <taxon>Tracheophyta</taxon>
        <taxon>Spermatophyta</taxon>
        <taxon>Magnoliopsida</taxon>
        <taxon>Magnoliidae</taxon>
        <taxon>Laurales</taxon>
        <taxon>Lauraceae</taxon>
        <taxon>Persea</taxon>
    </lineage>
</organism>
<gene>
    <name evidence="1" type="ORF">MRB53_005229</name>
</gene>
<evidence type="ECO:0000313" key="1">
    <source>
        <dbReference type="EMBL" id="KAJ8643481.1"/>
    </source>
</evidence>
<accession>A0ACC2MCE7</accession>
<comment type="caution">
    <text evidence="1">The sequence shown here is derived from an EMBL/GenBank/DDBJ whole genome shotgun (WGS) entry which is preliminary data.</text>
</comment>
<protein>
    <submittedName>
        <fullName evidence="1">Uncharacterized protein</fullName>
    </submittedName>
</protein>
<evidence type="ECO:0000313" key="2">
    <source>
        <dbReference type="Proteomes" id="UP001234297"/>
    </source>
</evidence>
<proteinExistence type="predicted"/>
<dbReference type="EMBL" id="CM056810">
    <property type="protein sequence ID" value="KAJ8643481.1"/>
    <property type="molecule type" value="Genomic_DNA"/>
</dbReference>
<sequence length="602" mass="68050">MIIEGSLSFNGRGLDHPFHLETKFLFKNPSLPKESQLKLDNINEKEIGDPLLAQNTLPEMAPQSPSLKSSSPKHEAAVTLQKVYKSFRTRRQLADCAVLVQQHWWKLLDFALLKRNSVSFFDISKPETAVSRWSRARTRAAMVGRGLSKDNKAKKLALQHWLEAIDPRHRYGHNLHFYYVNWLQCESRQPFFYWLDVGEGKEVSLDECPRPKLQHQCIKYLGPKEREGYEVIVEDGKFLYKQNRELLDSSEGPEEKYIFVLSTSKHLYVGQKQRGTFQHSSFLAGGATSAAGRLVVEKGVLKAVWSHSGHYRPTQENFQEFISFLKENNVDLTDVKSDPTDEENSCLKKDETNIGFRHNSSELYLRLSSGSQHGTNLSNLDIHQPIDQLATATADNDQHLESKNSCSLERNSKIDGSTSVDLSKRPKNKSRETESHSAKCQLDGDELMEDSLSVEHDYLFKKLNLFGEEEEEDEQVPQQKILDRINSKKDMASYQLGKKLPFKWTTGAGPRIGCVRDYPTELQFRCLEEVHLSPRSHGGHSRGCLSPQSKVCLSPRSPGNHSGYSSPRNMACPSPRSPGTSLLKESSATATASTSATIINVR</sequence>